<accession>A0ABM8XAY8</accession>
<dbReference type="CDD" id="cd05387">
    <property type="entry name" value="BY-kinase"/>
    <property type="match status" value="1"/>
</dbReference>
<evidence type="ECO:0000256" key="3">
    <source>
        <dbReference type="ARBA" id="ARBA00022777"/>
    </source>
</evidence>
<dbReference type="Pfam" id="PF23607">
    <property type="entry name" value="WZC_N"/>
    <property type="match status" value="1"/>
</dbReference>
<keyword evidence="3 9" id="KW-0418">Kinase</keyword>
<dbReference type="Pfam" id="PF13807">
    <property type="entry name" value="GNVR"/>
    <property type="match status" value="1"/>
</dbReference>
<dbReference type="InterPro" id="IPR027417">
    <property type="entry name" value="P-loop_NTPase"/>
</dbReference>
<evidence type="ECO:0000256" key="4">
    <source>
        <dbReference type="ARBA" id="ARBA00022840"/>
    </source>
</evidence>
<dbReference type="PANTHER" id="PTHR32309">
    <property type="entry name" value="TYROSINE-PROTEIN KINASE"/>
    <property type="match status" value="1"/>
</dbReference>
<evidence type="ECO:0000256" key="5">
    <source>
        <dbReference type="ARBA" id="ARBA00023137"/>
    </source>
</evidence>
<evidence type="ECO:0000313" key="9">
    <source>
        <dbReference type="EMBL" id="CAG9177197.1"/>
    </source>
</evidence>
<evidence type="ECO:0000256" key="2">
    <source>
        <dbReference type="ARBA" id="ARBA00022741"/>
    </source>
</evidence>
<dbReference type="EMBL" id="CAJZAI010000008">
    <property type="protein sequence ID" value="CAG9177197.1"/>
    <property type="molecule type" value="Genomic_DNA"/>
</dbReference>
<organism evidence="9 10">
    <name type="scientific">Cupriavidus laharis</name>
    <dbReference type="NCBI Taxonomy" id="151654"/>
    <lineage>
        <taxon>Bacteria</taxon>
        <taxon>Pseudomonadati</taxon>
        <taxon>Pseudomonadota</taxon>
        <taxon>Betaproteobacteria</taxon>
        <taxon>Burkholderiales</taxon>
        <taxon>Burkholderiaceae</taxon>
        <taxon>Cupriavidus</taxon>
    </lineage>
</organism>
<evidence type="ECO:0000259" key="7">
    <source>
        <dbReference type="Pfam" id="PF13614"/>
    </source>
</evidence>
<protein>
    <submittedName>
        <fullName evidence="9">Tyrosine-protein kinase in cps region</fullName>
        <ecNumber evidence="9">2.7.10.-</ecNumber>
    </submittedName>
</protein>
<dbReference type="InterPro" id="IPR025669">
    <property type="entry name" value="AAA_dom"/>
</dbReference>
<evidence type="ECO:0000256" key="6">
    <source>
        <dbReference type="SAM" id="Coils"/>
    </source>
</evidence>
<sequence>MSRLSYAGAPADREVPRREAPVARALQARALLDHMGWIVAAGVAGAAIGGMVALSSPLEYRAQALVQVEGKNGAMRNVAQAPQGASLDAGLLSSRAVVAPVVEQLHLDITARPLRAPLLGTLVERWSTPGQPRGTWLGYAWGGERLVLDRLAVPERLVDQPMLFEVLQDGSYRISYQDTGLVEGVVGENAAGNGVELRVARIDAAPGTRFLLTRHDPARTAEAIRLGLTVDSESADAGGSTVRIAWQYPDPETAAALVNGVTRAYISGQTAQRRGDAADSLAFLTGELPRVQAELARAEEALSRYRARTGSIQPSRDAQSFLNSSMEYQRQIAALRLERTKLLQRFTTDANEVKTVDSQIQQMTRERAEIDARMQSLSASERESVALARDVKVAEDMYMTLRSKVEQLSLLRSDNSSQMRVVDNAIAPVRAVGPGAWPFVSGGMLLGLCLGVAGVGVRQRLKPSVATANDAEQRLGIAMLGDVAFSDEQADLEREVEAKRRLGIAAGFAMQAKGRLEAPRPGTSLVDASAVDAADSEYAESERLLRQGLHDHFLLARRAPHSLAIEGLRTLRAALHFSLRSAPDGVVAVTSPAVGAGKTFSAVNLAVLFAEAGQRVLLVDADLRRGKIADWFDQPAEGGLAEVLAGRLPIAEAVRPTVVNSLFILTHGQTPPNPSELLMLPTLADNLRRCAGRFDLVIVDTPPVMAVADATLVASLAGSTLLVIRADVTPADQVNETLKRLARADARLAGGILNGVVQRRSNRADFHSINPYLGMPLPRADLKQPALTNQADERGKA</sequence>
<proteinExistence type="predicted"/>
<dbReference type="PANTHER" id="PTHR32309:SF32">
    <property type="entry name" value="TYROSINE-PROTEIN KINASE ETK-RELATED"/>
    <property type="match status" value="1"/>
</dbReference>
<dbReference type="InterPro" id="IPR050445">
    <property type="entry name" value="Bact_polysacc_biosynth/exp"/>
</dbReference>
<keyword evidence="2" id="KW-0547">Nucleotide-binding</keyword>
<keyword evidence="10" id="KW-1185">Reference proteome</keyword>
<dbReference type="EC" id="2.7.10.-" evidence="9"/>
<evidence type="ECO:0000259" key="8">
    <source>
        <dbReference type="Pfam" id="PF13807"/>
    </source>
</evidence>
<feature type="domain" description="Tyrosine-protein kinase G-rich" evidence="8">
    <location>
        <begin position="381"/>
        <end position="459"/>
    </location>
</feature>
<dbReference type="RefSeq" id="WP_224081009.1">
    <property type="nucleotide sequence ID" value="NZ_CAJZAI010000008.1"/>
</dbReference>
<gene>
    <name evidence="9" type="ORF">LMG23992_03439</name>
</gene>
<dbReference type="Pfam" id="PF13614">
    <property type="entry name" value="AAA_31"/>
    <property type="match status" value="1"/>
</dbReference>
<dbReference type="Proteomes" id="UP000727654">
    <property type="component" value="Unassembled WGS sequence"/>
</dbReference>
<keyword evidence="6" id="KW-0175">Coiled coil</keyword>
<dbReference type="InterPro" id="IPR005702">
    <property type="entry name" value="Wzc-like_C"/>
</dbReference>
<dbReference type="NCBIfam" id="TIGR01007">
    <property type="entry name" value="eps_fam"/>
    <property type="match status" value="1"/>
</dbReference>
<evidence type="ECO:0000256" key="1">
    <source>
        <dbReference type="ARBA" id="ARBA00022679"/>
    </source>
</evidence>
<dbReference type="Gene3D" id="3.40.50.300">
    <property type="entry name" value="P-loop containing nucleotide triphosphate hydrolases"/>
    <property type="match status" value="1"/>
</dbReference>
<dbReference type="SUPFAM" id="SSF52540">
    <property type="entry name" value="P-loop containing nucleoside triphosphate hydrolases"/>
    <property type="match status" value="1"/>
</dbReference>
<keyword evidence="1 9" id="KW-0808">Transferase</keyword>
<dbReference type="GO" id="GO:0016301">
    <property type="term" value="F:kinase activity"/>
    <property type="evidence" value="ECO:0007669"/>
    <property type="project" value="UniProtKB-KW"/>
</dbReference>
<reference evidence="9 10" key="1">
    <citation type="submission" date="2021-08" db="EMBL/GenBank/DDBJ databases">
        <authorList>
            <person name="Peeters C."/>
        </authorList>
    </citation>
    <scope>NUCLEOTIDE SEQUENCE [LARGE SCALE GENOMIC DNA]</scope>
    <source>
        <strain evidence="9 10">LMG 23992</strain>
    </source>
</reference>
<feature type="domain" description="AAA" evidence="7">
    <location>
        <begin position="587"/>
        <end position="713"/>
    </location>
</feature>
<name>A0ABM8XAY8_9BURK</name>
<comment type="caution">
    <text evidence="9">The sequence shown here is derived from an EMBL/GenBank/DDBJ whole genome shotgun (WGS) entry which is preliminary data.</text>
</comment>
<feature type="coiled-coil region" evidence="6">
    <location>
        <begin position="281"/>
        <end position="380"/>
    </location>
</feature>
<dbReference type="InterPro" id="IPR032807">
    <property type="entry name" value="GNVR"/>
</dbReference>
<keyword evidence="4" id="KW-0067">ATP-binding</keyword>
<keyword evidence="5" id="KW-0829">Tyrosine-protein kinase</keyword>
<evidence type="ECO:0000313" key="10">
    <source>
        <dbReference type="Proteomes" id="UP000727654"/>
    </source>
</evidence>